<dbReference type="EMBL" id="UAVU01000010">
    <property type="protein sequence ID" value="SQC93459.1"/>
    <property type="molecule type" value="Genomic_DNA"/>
</dbReference>
<dbReference type="Proteomes" id="UP000251197">
    <property type="component" value="Unassembled WGS sequence"/>
</dbReference>
<evidence type="ECO:0000256" key="1">
    <source>
        <dbReference type="SAM" id="Phobius"/>
    </source>
</evidence>
<feature type="transmembrane region" description="Helical" evidence="1">
    <location>
        <begin position="60"/>
        <end position="79"/>
    </location>
</feature>
<keyword evidence="1" id="KW-1133">Transmembrane helix</keyword>
<sequence length="372" mass="42744">MSWPVRIISSPEPVPNMRWKRWMWGVGVLLFCIMFGYGVVETLDGLPSSDFIELLLPLSTVFISGYLFFFAFHIYYYGVCLSAHDRYLHDAQVLQNQWTEWANRSLYVSASHFLLPEKIVVRDIIMGKSTNVVKGQALRLDVDGAYTEEELFNELLSSIRIKIKKISSEHVFDVIFTHEKNHTSFSVFRESWCAAGLDDKIIQNCYFFKCSHEQVYEHVLNSEDNRVFIVISINIDSQKRIGAGTTEFASIILMSKKYSALDNKDCGVMLRPMECDKHEVENKFAHMQAYQSEVLNAARVLFSNLEQTEIINVSTVLRNSISVRMSDWEFESHDLNMIVGNLSGEHFWLALSLSLYFSEIKKESSFIINGGG</sequence>
<proteinExistence type="predicted"/>
<keyword evidence="1" id="KW-0472">Membrane</keyword>
<name>A0A2X3L465_9ENTR</name>
<accession>A0A2X3L465</accession>
<protein>
    <submittedName>
        <fullName evidence="2">Uncharacterized protein</fullName>
    </submittedName>
</protein>
<gene>
    <name evidence="2" type="ORF">NCTC12120_06573</name>
</gene>
<reference evidence="2 3" key="1">
    <citation type="submission" date="2018-06" db="EMBL/GenBank/DDBJ databases">
        <authorList>
            <consortium name="Pathogen Informatics"/>
            <person name="Doyle S."/>
        </authorList>
    </citation>
    <scope>NUCLEOTIDE SEQUENCE [LARGE SCALE GENOMIC DNA]</scope>
    <source>
        <strain evidence="2 3">NCTC12120</strain>
    </source>
</reference>
<organism evidence="2 3">
    <name type="scientific">Cedecea neteri</name>
    <dbReference type="NCBI Taxonomy" id="158822"/>
    <lineage>
        <taxon>Bacteria</taxon>
        <taxon>Pseudomonadati</taxon>
        <taxon>Pseudomonadota</taxon>
        <taxon>Gammaproteobacteria</taxon>
        <taxon>Enterobacterales</taxon>
        <taxon>Enterobacteriaceae</taxon>
        <taxon>Cedecea</taxon>
    </lineage>
</organism>
<keyword evidence="1" id="KW-0812">Transmembrane</keyword>
<evidence type="ECO:0000313" key="2">
    <source>
        <dbReference type="EMBL" id="SQC93459.1"/>
    </source>
</evidence>
<dbReference type="AlphaFoldDB" id="A0A2X3L465"/>
<feature type="transmembrane region" description="Helical" evidence="1">
    <location>
        <begin position="21"/>
        <end position="40"/>
    </location>
</feature>
<evidence type="ECO:0000313" key="3">
    <source>
        <dbReference type="Proteomes" id="UP000251197"/>
    </source>
</evidence>